<feature type="region of interest" description="Disordered" evidence="1">
    <location>
        <begin position="30"/>
        <end position="73"/>
    </location>
</feature>
<protein>
    <submittedName>
        <fullName evidence="2">Uncharacterized protein</fullName>
    </submittedName>
</protein>
<name>A0A4S2MWH8_9PEZI</name>
<evidence type="ECO:0000313" key="2">
    <source>
        <dbReference type="EMBL" id="TGZ80980.1"/>
    </source>
</evidence>
<feature type="compositionally biased region" description="Pro residues" evidence="1">
    <location>
        <begin position="52"/>
        <end position="61"/>
    </location>
</feature>
<reference evidence="2 3" key="1">
    <citation type="submission" date="2019-04" db="EMBL/GenBank/DDBJ databases">
        <title>Comparative genomics and transcriptomics to analyze fruiting body development in filamentous ascomycetes.</title>
        <authorList>
            <consortium name="DOE Joint Genome Institute"/>
            <person name="Lutkenhaus R."/>
            <person name="Traeger S."/>
            <person name="Breuer J."/>
            <person name="Kuo A."/>
            <person name="Lipzen A."/>
            <person name="Pangilinan J."/>
            <person name="Dilworth D."/>
            <person name="Sandor L."/>
            <person name="Poggeler S."/>
            <person name="Barry K."/>
            <person name="Grigoriev I.V."/>
            <person name="Nowrousian M."/>
        </authorList>
    </citation>
    <scope>NUCLEOTIDE SEQUENCE [LARGE SCALE GENOMIC DNA]</scope>
    <source>
        <strain evidence="2 3">CBS 389.68</strain>
    </source>
</reference>
<dbReference type="AlphaFoldDB" id="A0A4S2MWH8"/>
<evidence type="ECO:0000313" key="3">
    <source>
        <dbReference type="Proteomes" id="UP000298138"/>
    </source>
</evidence>
<dbReference type="EMBL" id="ML220121">
    <property type="protein sequence ID" value="TGZ80980.1"/>
    <property type="molecule type" value="Genomic_DNA"/>
</dbReference>
<dbReference type="InParanoid" id="A0A4S2MWH8"/>
<accession>A0A4S2MWH8</accession>
<organism evidence="2 3">
    <name type="scientific">Ascodesmis nigricans</name>
    <dbReference type="NCBI Taxonomy" id="341454"/>
    <lineage>
        <taxon>Eukaryota</taxon>
        <taxon>Fungi</taxon>
        <taxon>Dikarya</taxon>
        <taxon>Ascomycota</taxon>
        <taxon>Pezizomycotina</taxon>
        <taxon>Pezizomycetes</taxon>
        <taxon>Pezizales</taxon>
        <taxon>Ascodesmidaceae</taxon>
        <taxon>Ascodesmis</taxon>
    </lineage>
</organism>
<evidence type="ECO:0000256" key="1">
    <source>
        <dbReference type="SAM" id="MobiDB-lite"/>
    </source>
</evidence>
<sequence>MSERLFQSIQNYLNAPCFHSFPFVSFPLPCKQSPPKTPPSSPQPLQQHHPTSPLPPSPTPFSGPFSRNQPPAQ</sequence>
<keyword evidence="3" id="KW-1185">Reference proteome</keyword>
<proteinExistence type="predicted"/>
<dbReference type="Proteomes" id="UP000298138">
    <property type="component" value="Unassembled WGS sequence"/>
</dbReference>
<gene>
    <name evidence="2" type="ORF">EX30DRAFT_32658</name>
</gene>